<protein>
    <submittedName>
        <fullName evidence="1">Uncharacterized protein</fullName>
    </submittedName>
</protein>
<evidence type="ECO:0000313" key="1">
    <source>
        <dbReference type="EMBL" id="JAD70080.1"/>
    </source>
</evidence>
<organism evidence="1">
    <name type="scientific">Arundo donax</name>
    <name type="common">Giant reed</name>
    <name type="synonym">Donax arundinaceus</name>
    <dbReference type="NCBI Taxonomy" id="35708"/>
    <lineage>
        <taxon>Eukaryota</taxon>
        <taxon>Viridiplantae</taxon>
        <taxon>Streptophyta</taxon>
        <taxon>Embryophyta</taxon>
        <taxon>Tracheophyta</taxon>
        <taxon>Spermatophyta</taxon>
        <taxon>Magnoliopsida</taxon>
        <taxon>Liliopsida</taxon>
        <taxon>Poales</taxon>
        <taxon>Poaceae</taxon>
        <taxon>PACMAD clade</taxon>
        <taxon>Arundinoideae</taxon>
        <taxon>Arundineae</taxon>
        <taxon>Arundo</taxon>
    </lineage>
</organism>
<dbReference type="AlphaFoldDB" id="A0A0A9C9K8"/>
<name>A0A0A9C9K8_ARUDO</name>
<reference evidence="1" key="1">
    <citation type="submission" date="2014-09" db="EMBL/GenBank/DDBJ databases">
        <authorList>
            <person name="Magalhaes I.L.F."/>
            <person name="Oliveira U."/>
            <person name="Santos F.R."/>
            <person name="Vidigal T.H.D.A."/>
            <person name="Brescovit A.D."/>
            <person name="Santos A.J."/>
        </authorList>
    </citation>
    <scope>NUCLEOTIDE SEQUENCE</scope>
    <source>
        <tissue evidence="1">Shoot tissue taken approximately 20 cm above the soil surface</tissue>
    </source>
</reference>
<dbReference type="EMBL" id="GBRH01227815">
    <property type="protein sequence ID" value="JAD70080.1"/>
    <property type="molecule type" value="Transcribed_RNA"/>
</dbReference>
<reference evidence="1" key="2">
    <citation type="journal article" date="2015" name="Data Brief">
        <title>Shoot transcriptome of the giant reed, Arundo donax.</title>
        <authorList>
            <person name="Barrero R.A."/>
            <person name="Guerrero F.D."/>
            <person name="Moolhuijzen P."/>
            <person name="Goolsby J.A."/>
            <person name="Tidwell J."/>
            <person name="Bellgard S.E."/>
            <person name="Bellgard M.I."/>
        </authorList>
    </citation>
    <scope>NUCLEOTIDE SEQUENCE</scope>
    <source>
        <tissue evidence="1">Shoot tissue taken approximately 20 cm above the soil surface</tissue>
    </source>
</reference>
<sequence>MRAIVDSERCQTYTRLSLHMTSSSSKTHCRLVVTRQQ</sequence>
<proteinExistence type="predicted"/>
<accession>A0A0A9C9K8</accession>